<evidence type="ECO:0000313" key="2">
    <source>
        <dbReference type="Proteomes" id="UP001212152"/>
    </source>
</evidence>
<proteinExistence type="predicted"/>
<evidence type="ECO:0000313" key="1">
    <source>
        <dbReference type="EMBL" id="KAJ3174850.1"/>
    </source>
</evidence>
<dbReference type="Proteomes" id="UP001212152">
    <property type="component" value="Unassembled WGS sequence"/>
</dbReference>
<gene>
    <name evidence="1" type="ORF">HDU87_006642</name>
</gene>
<keyword evidence="2" id="KW-1185">Reference proteome</keyword>
<dbReference type="AlphaFoldDB" id="A0AAD5TEW6"/>
<name>A0AAD5TEW6_9FUNG</name>
<reference evidence="1" key="1">
    <citation type="submission" date="2020-05" db="EMBL/GenBank/DDBJ databases">
        <title>Phylogenomic resolution of chytrid fungi.</title>
        <authorList>
            <person name="Stajich J.E."/>
            <person name="Amses K."/>
            <person name="Simmons R."/>
            <person name="Seto K."/>
            <person name="Myers J."/>
            <person name="Bonds A."/>
            <person name="Quandt C.A."/>
            <person name="Barry K."/>
            <person name="Liu P."/>
            <person name="Grigoriev I."/>
            <person name="Longcore J.E."/>
            <person name="James T.Y."/>
        </authorList>
    </citation>
    <scope>NUCLEOTIDE SEQUENCE</scope>
    <source>
        <strain evidence="1">JEL0379</strain>
    </source>
</reference>
<dbReference type="EMBL" id="JADGJQ010000059">
    <property type="protein sequence ID" value="KAJ3174850.1"/>
    <property type="molecule type" value="Genomic_DNA"/>
</dbReference>
<comment type="caution">
    <text evidence="1">The sequence shown here is derived from an EMBL/GenBank/DDBJ whole genome shotgun (WGS) entry which is preliminary data.</text>
</comment>
<organism evidence="1 2">
    <name type="scientific">Geranomyces variabilis</name>
    <dbReference type="NCBI Taxonomy" id="109894"/>
    <lineage>
        <taxon>Eukaryota</taxon>
        <taxon>Fungi</taxon>
        <taxon>Fungi incertae sedis</taxon>
        <taxon>Chytridiomycota</taxon>
        <taxon>Chytridiomycota incertae sedis</taxon>
        <taxon>Chytridiomycetes</taxon>
        <taxon>Spizellomycetales</taxon>
        <taxon>Powellomycetaceae</taxon>
        <taxon>Geranomyces</taxon>
    </lineage>
</organism>
<sequence length="102" mass="10759">MGPAPKQRISQDAKRATTIAASQKKMATFGYSKSTTTKIWGPDFCGKKTELETHTMNKSTGSIVAPGFEFDFKLKVSKKGGGGGGGISKNVLKSAAMKMLGN</sequence>
<accession>A0AAD5TEW6</accession>
<protein>
    <submittedName>
        <fullName evidence="1">Uncharacterized protein</fullName>
    </submittedName>
</protein>